<dbReference type="Proteomes" id="UP001230504">
    <property type="component" value="Unassembled WGS sequence"/>
</dbReference>
<evidence type="ECO:0000313" key="2">
    <source>
        <dbReference type="Proteomes" id="UP001230504"/>
    </source>
</evidence>
<comment type="caution">
    <text evidence="1">The sequence shown here is derived from an EMBL/GenBank/DDBJ whole genome shotgun (WGS) entry which is preliminary data.</text>
</comment>
<dbReference type="EMBL" id="JAHLJV010000001">
    <property type="protein sequence ID" value="KAK1600086.1"/>
    <property type="molecule type" value="Genomic_DNA"/>
</dbReference>
<organism evidence="1 2">
    <name type="scientific">Colletotrichum navitas</name>
    <dbReference type="NCBI Taxonomy" id="681940"/>
    <lineage>
        <taxon>Eukaryota</taxon>
        <taxon>Fungi</taxon>
        <taxon>Dikarya</taxon>
        <taxon>Ascomycota</taxon>
        <taxon>Pezizomycotina</taxon>
        <taxon>Sordariomycetes</taxon>
        <taxon>Hypocreomycetidae</taxon>
        <taxon>Glomerellales</taxon>
        <taxon>Glomerellaceae</taxon>
        <taxon>Colletotrichum</taxon>
        <taxon>Colletotrichum graminicola species complex</taxon>
    </lineage>
</organism>
<keyword evidence="2" id="KW-1185">Reference proteome</keyword>
<proteinExistence type="predicted"/>
<protein>
    <submittedName>
        <fullName evidence="1">Uncharacterized protein</fullName>
    </submittedName>
</protein>
<dbReference type="AlphaFoldDB" id="A0AAD8QDN2"/>
<dbReference type="GeneID" id="85446177"/>
<accession>A0AAD8QDN2</accession>
<name>A0AAD8QDN2_9PEZI</name>
<gene>
    <name evidence="1" type="ORF">LY79DRAFT_6101</name>
</gene>
<dbReference type="RefSeq" id="XP_060420582.1">
    <property type="nucleotide sequence ID" value="XM_060561937.1"/>
</dbReference>
<sequence>MSNQTAQSLFFSVPRLKLHSMALSMRNNCLTRFQVRSPTTREHPPSLSTLSKARNVSNASGAGTGIRVTCYLGHPVLTKFTASRLCSSPTLSNLYHGTKTLLPPLGVIVGEMVRLRWLAF</sequence>
<reference evidence="1" key="1">
    <citation type="submission" date="2021-06" db="EMBL/GenBank/DDBJ databases">
        <title>Comparative genomics, transcriptomics and evolutionary studies reveal genomic signatures of adaptation to plant cell wall in hemibiotrophic fungi.</title>
        <authorList>
            <consortium name="DOE Joint Genome Institute"/>
            <person name="Baroncelli R."/>
            <person name="Diaz J.F."/>
            <person name="Benocci T."/>
            <person name="Peng M."/>
            <person name="Battaglia E."/>
            <person name="Haridas S."/>
            <person name="Andreopoulos W."/>
            <person name="Labutti K."/>
            <person name="Pangilinan J."/>
            <person name="Floch G.L."/>
            <person name="Makela M.R."/>
            <person name="Henrissat B."/>
            <person name="Grigoriev I.V."/>
            <person name="Crouch J.A."/>
            <person name="De Vries R.P."/>
            <person name="Sukno S.A."/>
            <person name="Thon M.R."/>
        </authorList>
    </citation>
    <scope>NUCLEOTIDE SEQUENCE</scope>
    <source>
        <strain evidence="1">CBS 125086</strain>
    </source>
</reference>
<evidence type="ECO:0000313" key="1">
    <source>
        <dbReference type="EMBL" id="KAK1600086.1"/>
    </source>
</evidence>